<dbReference type="PANTHER" id="PTHR48051">
    <property type="match status" value="1"/>
</dbReference>
<evidence type="ECO:0000256" key="13">
    <source>
        <dbReference type="SAM" id="MobiDB-lite"/>
    </source>
</evidence>
<dbReference type="Gene3D" id="3.30.70.1230">
    <property type="entry name" value="Nucleotide cyclase"/>
    <property type="match status" value="1"/>
</dbReference>
<dbReference type="CDD" id="cd07302">
    <property type="entry name" value="CHD"/>
    <property type="match status" value="1"/>
</dbReference>
<evidence type="ECO:0000256" key="10">
    <source>
        <dbReference type="ARBA" id="ARBA00023239"/>
    </source>
</evidence>
<dbReference type="InterPro" id="IPR029787">
    <property type="entry name" value="Nucleotide_cyclase"/>
</dbReference>
<dbReference type="CDD" id="cd00143">
    <property type="entry name" value="PP2Cc"/>
    <property type="match status" value="1"/>
</dbReference>
<dbReference type="SMART" id="SM00044">
    <property type="entry name" value="CYCc"/>
    <property type="match status" value="1"/>
</dbReference>
<dbReference type="InterPro" id="IPR001611">
    <property type="entry name" value="Leu-rich_rpt"/>
</dbReference>
<evidence type="ECO:0000256" key="8">
    <source>
        <dbReference type="ARBA" id="ARBA00022842"/>
    </source>
</evidence>
<feature type="transmembrane region" description="Helical" evidence="14">
    <location>
        <begin position="2067"/>
        <end position="2089"/>
    </location>
</feature>
<organism evidence="19 20">
    <name type="scientific">Rhizoctonia solani</name>
    <dbReference type="NCBI Taxonomy" id="456999"/>
    <lineage>
        <taxon>Eukaryota</taxon>
        <taxon>Fungi</taxon>
        <taxon>Dikarya</taxon>
        <taxon>Basidiomycota</taxon>
        <taxon>Agaricomycotina</taxon>
        <taxon>Agaricomycetes</taxon>
        <taxon>Cantharellales</taxon>
        <taxon>Ceratobasidiaceae</taxon>
        <taxon>Rhizoctonia</taxon>
    </lineage>
</organism>
<comment type="catalytic activity">
    <reaction evidence="1">
        <text>ATP = 3',5'-cyclic AMP + diphosphate</text>
        <dbReference type="Rhea" id="RHEA:15389"/>
        <dbReference type="ChEBI" id="CHEBI:30616"/>
        <dbReference type="ChEBI" id="CHEBI:33019"/>
        <dbReference type="ChEBI" id="CHEBI:58165"/>
        <dbReference type="EC" id="4.6.1.1"/>
    </reaction>
</comment>
<dbReference type="InterPro" id="IPR032675">
    <property type="entry name" value="LRR_dom_sf"/>
</dbReference>
<keyword evidence="20" id="KW-1185">Reference proteome</keyword>
<evidence type="ECO:0000256" key="4">
    <source>
        <dbReference type="ARBA" id="ARBA00021420"/>
    </source>
</evidence>
<dbReference type="InterPro" id="IPR036457">
    <property type="entry name" value="PPM-type-like_dom_sf"/>
</dbReference>
<evidence type="ECO:0000256" key="11">
    <source>
        <dbReference type="ARBA" id="ARBA00032597"/>
    </source>
</evidence>
<evidence type="ECO:0000256" key="12">
    <source>
        <dbReference type="ARBA" id="ARBA00032637"/>
    </source>
</evidence>
<feature type="compositionally biased region" description="Polar residues" evidence="13">
    <location>
        <begin position="363"/>
        <end position="394"/>
    </location>
</feature>
<dbReference type="GO" id="GO:0035556">
    <property type="term" value="P:intracellular signal transduction"/>
    <property type="evidence" value="ECO:0007669"/>
    <property type="project" value="InterPro"/>
</dbReference>
<keyword evidence="15" id="KW-0732">Signal</keyword>
<dbReference type="Pfam" id="PF00211">
    <property type="entry name" value="Guanylate_cyc"/>
    <property type="match status" value="1"/>
</dbReference>
<name>A0A0K6FTX9_9AGAM</name>
<dbReference type="Gene3D" id="1.10.167.10">
    <property type="entry name" value="Regulator of G-protein Signalling 4, domain 2"/>
    <property type="match status" value="1"/>
</dbReference>
<reference evidence="19 20" key="1">
    <citation type="submission" date="2015-07" db="EMBL/GenBank/DDBJ databases">
        <authorList>
            <person name="Noorani M."/>
        </authorList>
    </citation>
    <scope>NUCLEOTIDE SEQUENCE [LARGE SCALE GENOMIC DNA]</scope>
    <source>
        <strain evidence="19">BBA 69670</strain>
    </source>
</reference>
<proteinExistence type="inferred from homology"/>
<feature type="compositionally biased region" description="Basic residues" evidence="13">
    <location>
        <begin position="333"/>
        <end position="347"/>
    </location>
</feature>
<dbReference type="PROSITE" id="PS51450">
    <property type="entry name" value="LRR"/>
    <property type="match status" value="4"/>
</dbReference>
<dbReference type="Pfam" id="PF13855">
    <property type="entry name" value="LRR_8"/>
    <property type="match status" value="2"/>
</dbReference>
<feature type="chain" id="PRO_5005502573" description="Adenylate cyclase" evidence="15">
    <location>
        <begin position="20"/>
        <end position="2602"/>
    </location>
</feature>
<dbReference type="EC" id="4.6.1.1" evidence="3"/>
<keyword evidence="7" id="KW-0677">Repeat</keyword>
<keyword evidence="5" id="KW-0433">Leucine-rich repeat</keyword>
<dbReference type="SUPFAM" id="SSF81606">
    <property type="entry name" value="PP2C-like"/>
    <property type="match status" value="1"/>
</dbReference>
<dbReference type="CDD" id="cd17214">
    <property type="entry name" value="RA_CYR1_like"/>
    <property type="match status" value="1"/>
</dbReference>
<feature type="domain" description="Guanylate cyclase" evidence="16">
    <location>
        <begin position="1722"/>
        <end position="1858"/>
    </location>
</feature>
<evidence type="ECO:0000256" key="1">
    <source>
        <dbReference type="ARBA" id="ARBA00001593"/>
    </source>
</evidence>
<dbReference type="SUPFAM" id="SSF55073">
    <property type="entry name" value="Nucleotide cyclase"/>
    <property type="match status" value="1"/>
</dbReference>
<feature type="signal peptide" evidence="15">
    <location>
        <begin position="1"/>
        <end position="19"/>
    </location>
</feature>
<dbReference type="GO" id="GO:0046872">
    <property type="term" value="F:metal ion binding"/>
    <property type="evidence" value="ECO:0007669"/>
    <property type="project" value="UniProtKB-KW"/>
</dbReference>
<evidence type="ECO:0000256" key="7">
    <source>
        <dbReference type="ARBA" id="ARBA00022737"/>
    </source>
</evidence>
<protein>
    <recommendedName>
        <fullName evidence="4">Adenylate cyclase</fullName>
        <ecNumber evidence="3">4.6.1.1</ecNumber>
    </recommendedName>
    <alternativeName>
        <fullName evidence="11">ATP pyrophosphate-lyase</fullName>
    </alternativeName>
    <alternativeName>
        <fullName evidence="12">Adenylyl cyclase</fullName>
    </alternativeName>
</protein>
<dbReference type="SMART" id="SM00364">
    <property type="entry name" value="LRR_BAC"/>
    <property type="match status" value="10"/>
</dbReference>
<evidence type="ECO:0000256" key="6">
    <source>
        <dbReference type="ARBA" id="ARBA00022723"/>
    </source>
</evidence>
<dbReference type="PROSITE" id="PS51746">
    <property type="entry name" value="PPM_2"/>
    <property type="match status" value="1"/>
</dbReference>
<feature type="domain" description="PPM-type phosphatase" evidence="18">
    <location>
        <begin position="1388"/>
        <end position="1669"/>
    </location>
</feature>
<feature type="domain" description="Ras-associating" evidence="17">
    <location>
        <begin position="650"/>
        <end position="747"/>
    </location>
</feature>
<feature type="region of interest" description="Disordered" evidence="13">
    <location>
        <begin position="2424"/>
        <end position="2447"/>
    </location>
</feature>
<evidence type="ECO:0000256" key="15">
    <source>
        <dbReference type="SAM" id="SignalP"/>
    </source>
</evidence>
<accession>A0A0K6FTX9</accession>
<dbReference type="InterPro" id="IPR044926">
    <property type="entry name" value="RGS_subdomain_2"/>
</dbReference>
<dbReference type="InterPro" id="IPR000159">
    <property type="entry name" value="RA_dom"/>
</dbReference>
<dbReference type="GO" id="GO:0004016">
    <property type="term" value="F:adenylate cyclase activity"/>
    <property type="evidence" value="ECO:0007669"/>
    <property type="project" value="UniProtKB-EC"/>
</dbReference>
<evidence type="ECO:0000256" key="5">
    <source>
        <dbReference type="ARBA" id="ARBA00022614"/>
    </source>
</evidence>
<evidence type="ECO:0000313" key="20">
    <source>
        <dbReference type="Proteomes" id="UP000044841"/>
    </source>
</evidence>
<sequence length="2602" mass="284919">MQGLRKYILFSLTLLDVLAMAEYLISTLGGRRKASVLHDLLWHSINLLDSMKQEGPTSMIINSLLALGVAIVDRIVNSPIVSVPKAILAKITALGSTLVVAGRTGTQIGVTNIQNIIRGFQDILGASKRALDVTLLSALDFYTSTLARFQHLGVLKLACDFIRFIKWVIGAAPSEDLGPGYIDVGIETEEDDIFGDKEFDDSLIEPKRNSNDDMAQTHRQGFGAQITHTWGQDTSELAGDSSVIAPWLDDTPDVTTSLEPPSPPATKRSFFSSMSSLPGGPRQMQHQPSMGSISLFKTSRPSDPLGPTLNSESLAPPIPAGYGEPGPSSAASKKSKNLFSRLKRKASRVNVRPGSSGADDDTFSWSQSTLNLAGSTASTSNGLPPSPTVPTSNQKKARKTSRARAQPQPVAEFTLDTNLDEMDGIIARPVPGQHQYKQPPWRDDGSDGSHIGGSAIIGRTGMPNVQSPTAAYFTDPFSNPVFPATPSTGGAPKPLPEPPLQVNGHRPGSPTAGVGPINSRNIPSPPVPRSDWAAPESWAVDGTGPREDDYSSDSDDALPPPTGPIPGRADSVGTGSINRYAYGRPPGSSGGVGMPSSVGSVGIVNGGLARSDRRLNSAGSMRSYGMGPASAVVPGVGVSRNLGDSKPLNSSYNIRIYRMDGSYHVASCPIQTTVGDMHHVLAKKLGIPRESHRLYLSERNRERPLGNTERPALIMRRRLEQAGYDEMDQLEIIGGEDLRFLLRFVFRSVNLGGPGIDEEEMAFDNFERVDLTNCGLQTVPIVLHRHASTITFLNLSKNPLVDLPLDFIQGCDELRELRLSTCSLKRIPASIQHSTSLHWLDLSCNRIVDLENAGLDKIPDLRTIKIQNNRISGLPDYFGRLNTMRYLNISNNKLEAVPPVLCKMRSLVDLDMSFNSIDSLPPEIGQLSVLERLVVVGNQITGFPPEISTLKKLKWVDCRRNSIADLGIVASIPSLVTLRADHNSFLVLDLNIGSSLTTLEASCNSITRFTLPLPDPEHPRLKPYALTQLDLSYGKLSSLDDAVLAQLVLLTQLRLDYNKFKTLPPSLGTLVNLTILSCTNNDLGGLPDSIGALQKLRKLNVRNNNIKEVPVGIWYCESLEEINCSSNLLQLWPDPPVPNGNGDRKGSGAGLSDGAITPGGLVPGQVENSRGSAVARPLPLALSLQRLLLADNQLLDDVFHPLAVLRDLRVLNLSFNQISEMPSLKLQTFAQLEELYLSGNRLTSFPADDLERLSKLNVLFLNANRLQTLPAELRKVNKLTSLDVGSNVLKYNMANFPFDWNWYFNRELRYLNLSGNKRLVVKPLDRALTEKTILPSREKPDKEEIDFSVLRDIRVLGLIDVTNTVPSLPDESDDRRVRTSFSDVNGMAYGISDTLGKLEHLNMFDLAVPTFRGDENECLFGIFGRAAPVPNSNRLARYLHENFSQTLIATLKGLKQDRGEDVSDALRRTFLSLNKTLYDHLVPSMASTRKMSQASTVAGNKVLDASSLKASASACVAYFVDKTIYVANVGSSVAIVSRNGTPFDLSHKHDPFDRTETTRIRAAEGWVSPKGFVNDELDCDESRAFGVYHLLPAVNARPDVKSWQLTDQDEFVIIGNRGLWDYMDPQTAVDIVRASRARREEPMISAQILRDHAISYGAEGNTMIMVISVSDKFVSKIIDPAAETQAMLALRRIAQPRRNDLVSDRTLNRLGPEVAPPIGHIALVFTDIRNSTSLWEKNPGMSAAMRVHNSLLRRELRNCGGYECKTEGDAFMVSFQSAPAAMLWCFKVQIGLCNADWPIEILESEDGKEIRSPEGEVLARGLSVRMGIHWGAPVCEEDPITGRMDYFGPMVNRSARVSATAIGGEIMVSADALKEITPWLQNTETQGDGEDEKSEFMRAVDQLRLLDPVITEVGERRLKGLEVPEILSSVLPRDLVGRLKLSQSTNTPAAASRVQFSVEQIRQLGILCARLEALSSGRVLRDIALRNNPSAPNPSKEESNEGAVVYANPALLIPDIRKEASDEDLLTILDSLSMRIENALGSIQRQASGYDSVLSQLGEAIRLNPDMIIQALAMYQGVLDQAAMTSFTFRSKKAHRPPTYECSWLTSLRALPRRMISPPTVECQQKHRSCKIVPIFRVALDDILDGKHLPPLSLKDFEEYLLFEERSAENLYFILWLREYTKRHRAWFATATVTSRSLALSFTRAKSTFFSHSSPHELNLASILISNFLIAAEGQPHPHPSVFGQIQRDVEHMLQESLLRFVSARTKNAGKQRVWCALVGGIGTGLTALAPILVSILGHKPRVLRLVALPILWLGATVFLSSIHGICFAIYLLGDARQLYPFELARPAISPPLPINDHSPQHVPSSISGFTFGHAYTSSTSGNSNFGIQEKQRPIHGPSMGNAPSPLTPSDIYISSPFPESPVGVSSNLTSPPHAHHARNFSSSGTSVTSVPTIPPYSPAASSPFDTAQFIAPWNPSVLRPVPPQDSKGEYWQDGIQATPTFNFDDLPGRRRVIPSKRSTSLHSPAEPAKSRLHQTKSTPLIAPLTRIWSPVITRAQWEIVMRSSAFGLVFAAIVVGIVLAIPAHSAPGQPWYDQYRDLARG</sequence>
<dbReference type="GO" id="GO:0006171">
    <property type="term" value="P:cAMP biosynthetic process"/>
    <property type="evidence" value="ECO:0007669"/>
    <property type="project" value="UniProtKB-KW"/>
</dbReference>
<dbReference type="InterPro" id="IPR001932">
    <property type="entry name" value="PPM-type_phosphatase-like_dom"/>
</dbReference>
<dbReference type="Gene3D" id="3.80.10.10">
    <property type="entry name" value="Ribonuclease Inhibitor"/>
    <property type="match status" value="3"/>
</dbReference>
<feature type="compositionally biased region" description="Polar residues" evidence="13">
    <location>
        <begin position="284"/>
        <end position="301"/>
    </location>
</feature>
<dbReference type="SMART" id="SM00369">
    <property type="entry name" value="LRR_TYP"/>
    <property type="match status" value="10"/>
</dbReference>
<dbReference type="InterPro" id="IPR055071">
    <property type="entry name" value="RA_PHLPP-like"/>
</dbReference>
<dbReference type="Proteomes" id="UP000044841">
    <property type="component" value="Unassembled WGS sequence"/>
</dbReference>
<dbReference type="Pfam" id="PF00481">
    <property type="entry name" value="PP2C"/>
    <property type="match status" value="1"/>
</dbReference>
<keyword evidence="14" id="KW-0472">Membrane</keyword>
<evidence type="ECO:0000313" key="19">
    <source>
        <dbReference type="EMBL" id="CUA69745.1"/>
    </source>
</evidence>
<dbReference type="PANTHER" id="PTHR48051:SF1">
    <property type="entry name" value="RAS SUPPRESSOR PROTEIN 1"/>
    <property type="match status" value="1"/>
</dbReference>
<keyword evidence="14" id="KW-1133">Transmembrane helix</keyword>
<dbReference type="EMBL" id="CYGV01000946">
    <property type="protein sequence ID" value="CUA69745.1"/>
    <property type="molecule type" value="Genomic_DNA"/>
</dbReference>
<keyword evidence="6" id="KW-0479">Metal-binding</keyword>
<dbReference type="InterPro" id="IPR050216">
    <property type="entry name" value="LRR_domain-containing"/>
</dbReference>
<dbReference type="Gene3D" id="3.60.40.10">
    <property type="entry name" value="PPM-type phosphatase domain"/>
    <property type="match status" value="1"/>
</dbReference>
<feature type="transmembrane region" description="Helical" evidence="14">
    <location>
        <begin position="2274"/>
        <end position="2299"/>
    </location>
</feature>
<keyword evidence="10" id="KW-0456">Lyase</keyword>
<keyword evidence="9" id="KW-0115">cAMP biosynthesis</keyword>
<dbReference type="PROSITE" id="PS50200">
    <property type="entry name" value="RA"/>
    <property type="match status" value="1"/>
</dbReference>
<evidence type="ECO:0000256" key="2">
    <source>
        <dbReference type="ARBA" id="ARBA00005381"/>
    </source>
</evidence>
<feature type="transmembrane region" description="Helical" evidence="14">
    <location>
        <begin position="2311"/>
        <end position="2333"/>
    </location>
</feature>
<evidence type="ECO:0000256" key="14">
    <source>
        <dbReference type="SAM" id="Phobius"/>
    </source>
</evidence>
<dbReference type="Pfam" id="PF23010">
    <property type="entry name" value="RA_3"/>
    <property type="match status" value="1"/>
</dbReference>
<feature type="transmembrane region" description="Helical" evidence="14">
    <location>
        <begin position="2565"/>
        <end position="2584"/>
    </location>
</feature>
<evidence type="ECO:0000256" key="9">
    <source>
        <dbReference type="ARBA" id="ARBA00022998"/>
    </source>
</evidence>
<evidence type="ECO:0000259" key="16">
    <source>
        <dbReference type="PROSITE" id="PS50125"/>
    </source>
</evidence>
<dbReference type="GO" id="GO:0005737">
    <property type="term" value="C:cytoplasm"/>
    <property type="evidence" value="ECO:0007669"/>
    <property type="project" value="TreeGrafter"/>
</dbReference>
<feature type="region of interest" description="Disordered" evidence="13">
    <location>
        <begin position="245"/>
        <end position="409"/>
    </location>
</feature>
<gene>
    <name evidence="19" type="ORF">RSOLAG22IIIB_08668</name>
</gene>
<feature type="region of interest" description="Disordered" evidence="13">
    <location>
        <begin position="481"/>
        <end position="574"/>
    </location>
</feature>
<comment type="similarity">
    <text evidence="2">Belongs to the adenylyl cyclase class-3 family.</text>
</comment>
<dbReference type="SUPFAM" id="SSF48097">
    <property type="entry name" value="Regulator of G-protein signaling, RGS"/>
    <property type="match status" value="1"/>
</dbReference>
<dbReference type="SMART" id="SM00332">
    <property type="entry name" value="PP2Cc"/>
    <property type="match status" value="1"/>
</dbReference>
<dbReference type="InterPro" id="IPR036305">
    <property type="entry name" value="RGS_sf"/>
</dbReference>
<keyword evidence="14" id="KW-0812">Transmembrane</keyword>
<dbReference type="InterPro" id="IPR001054">
    <property type="entry name" value="A/G_cyclase"/>
</dbReference>
<keyword evidence="8" id="KW-0460">Magnesium</keyword>
<dbReference type="PROSITE" id="PS50125">
    <property type="entry name" value="GUANYLATE_CYCLASE_2"/>
    <property type="match status" value="1"/>
</dbReference>
<dbReference type="InterPro" id="IPR003591">
    <property type="entry name" value="Leu-rich_rpt_typical-subtyp"/>
</dbReference>
<dbReference type="SUPFAM" id="SSF52058">
    <property type="entry name" value="L domain-like"/>
    <property type="match status" value="3"/>
</dbReference>
<evidence type="ECO:0000256" key="3">
    <source>
        <dbReference type="ARBA" id="ARBA00012201"/>
    </source>
</evidence>
<evidence type="ECO:0000259" key="17">
    <source>
        <dbReference type="PROSITE" id="PS50200"/>
    </source>
</evidence>
<evidence type="ECO:0000259" key="18">
    <source>
        <dbReference type="PROSITE" id="PS51746"/>
    </source>
</evidence>